<keyword evidence="3" id="KW-0479">Metal-binding</keyword>
<reference evidence="9 10" key="1">
    <citation type="submission" date="2021-03" db="EMBL/GenBank/DDBJ databases">
        <title>Sequencing the genomes of 1000 actinobacteria strains.</title>
        <authorList>
            <person name="Klenk H.-P."/>
        </authorList>
    </citation>
    <scope>NUCLEOTIDE SEQUENCE [LARGE SCALE GENOMIC DNA]</scope>
    <source>
        <strain evidence="9 10">DSM 20168</strain>
    </source>
</reference>
<dbReference type="Gene3D" id="3.90.79.10">
    <property type="entry name" value="Nucleoside Triphosphate Pyrophosphohydrolase"/>
    <property type="match status" value="2"/>
</dbReference>
<evidence type="ECO:0000259" key="8">
    <source>
        <dbReference type="PROSITE" id="PS51462"/>
    </source>
</evidence>
<evidence type="ECO:0000256" key="3">
    <source>
        <dbReference type="ARBA" id="ARBA00022723"/>
    </source>
</evidence>
<dbReference type="SUPFAM" id="SSF55811">
    <property type="entry name" value="Nudix"/>
    <property type="match status" value="1"/>
</dbReference>
<evidence type="ECO:0000256" key="1">
    <source>
        <dbReference type="ARBA" id="ARBA00001936"/>
    </source>
</evidence>
<comment type="caution">
    <text evidence="9">The sequence shown here is derived from an EMBL/GenBank/DDBJ whole genome shotgun (WGS) entry which is preliminary data.</text>
</comment>
<protein>
    <submittedName>
        <fullName evidence="9">8-oxo-dGTP pyrophosphatase MutT (NUDIX family)</fullName>
    </submittedName>
</protein>
<proteinExistence type="predicted"/>
<keyword evidence="6" id="KW-0464">Manganese</keyword>
<feature type="domain" description="Nudix hydrolase" evidence="8">
    <location>
        <begin position="14"/>
        <end position="189"/>
    </location>
</feature>
<dbReference type="InterPro" id="IPR039121">
    <property type="entry name" value="NUDT19"/>
</dbReference>
<organism evidence="9 10">
    <name type="scientific">Glutamicibacter protophormiae</name>
    <name type="common">Brevibacterium protophormiae</name>
    <dbReference type="NCBI Taxonomy" id="37930"/>
    <lineage>
        <taxon>Bacteria</taxon>
        <taxon>Bacillati</taxon>
        <taxon>Actinomycetota</taxon>
        <taxon>Actinomycetes</taxon>
        <taxon>Micrococcales</taxon>
        <taxon>Micrococcaceae</taxon>
        <taxon>Glutamicibacter</taxon>
    </lineage>
</organism>
<dbReference type="PANTHER" id="PTHR12318:SF0">
    <property type="entry name" value="ACYL-COENZYME A DIPHOSPHATASE NUDT19"/>
    <property type="match status" value="1"/>
</dbReference>
<dbReference type="PANTHER" id="PTHR12318">
    <property type="entry name" value="TESTOSTERONE-REGULATED PROTEIN RP2"/>
    <property type="match status" value="1"/>
</dbReference>
<accession>A0ABS4XLF3</accession>
<dbReference type="Pfam" id="PF00293">
    <property type="entry name" value="NUDIX"/>
    <property type="match status" value="1"/>
</dbReference>
<keyword evidence="4" id="KW-0378">Hydrolase</keyword>
<comment type="cofactor">
    <cofactor evidence="1">
        <name>Mn(2+)</name>
        <dbReference type="ChEBI" id="CHEBI:29035"/>
    </cofactor>
</comment>
<keyword evidence="5" id="KW-0460">Magnesium</keyword>
<evidence type="ECO:0000256" key="5">
    <source>
        <dbReference type="ARBA" id="ARBA00022842"/>
    </source>
</evidence>
<sequence>MTTKSFFDPAVEVPIRRAASVLLLRAADIGFEVFIQHRVSTMDFAAGMVVYPGGRVDAQDTELVRTGAIDARLLAEQAQRWKHSTVWDEGEQQAPFRAGEMLAAARREVFEETGLLLDPEQLRPWANWVTPVGYPKRFDTYFYTAVLREDQEPRHQTTEAVISNWIHPEALFAALERKEIKMMRPTQRTLLDAMELGSIAALGSFDREIIPVHPTGKDTNTSTPVLDAELRPRQD</sequence>
<dbReference type="Proteomes" id="UP001195422">
    <property type="component" value="Unassembled WGS sequence"/>
</dbReference>
<dbReference type="RefSeq" id="WP_188947275.1">
    <property type="nucleotide sequence ID" value="NZ_BMPH01000002.1"/>
</dbReference>
<dbReference type="PROSITE" id="PS51462">
    <property type="entry name" value="NUDIX"/>
    <property type="match status" value="1"/>
</dbReference>
<gene>
    <name evidence="9" type="ORF">JOF39_000417</name>
</gene>
<evidence type="ECO:0000313" key="9">
    <source>
        <dbReference type="EMBL" id="MBP2397336.1"/>
    </source>
</evidence>
<dbReference type="InterPro" id="IPR000086">
    <property type="entry name" value="NUDIX_hydrolase_dom"/>
</dbReference>
<dbReference type="CDD" id="cd18870">
    <property type="entry name" value="NUDIX_AcylCoAdiphos_Nudt19"/>
    <property type="match status" value="1"/>
</dbReference>
<evidence type="ECO:0000256" key="7">
    <source>
        <dbReference type="SAM" id="MobiDB-lite"/>
    </source>
</evidence>
<name>A0ABS4XLF3_GLUPR</name>
<dbReference type="InterPro" id="IPR015797">
    <property type="entry name" value="NUDIX_hydrolase-like_dom_sf"/>
</dbReference>
<evidence type="ECO:0000256" key="6">
    <source>
        <dbReference type="ARBA" id="ARBA00023211"/>
    </source>
</evidence>
<comment type="cofactor">
    <cofactor evidence="2">
        <name>Mg(2+)</name>
        <dbReference type="ChEBI" id="CHEBI:18420"/>
    </cofactor>
</comment>
<keyword evidence="10" id="KW-1185">Reference proteome</keyword>
<dbReference type="EMBL" id="JAGIOJ010000001">
    <property type="protein sequence ID" value="MBP2397336.1"/>
    <property type="molecule type" value="Genomic_DNA"/>
</dbReference>
<evidence type="ECO:0000313" key="10">
    <source>
        <dbReference type="Proteomes" id="UP001195422"/>
    </source>
</evidence>
<evidence type="ECO:0000256" key="4">
    <source>
        <dbReference type="ARBA" id="ARBA00022801"/>
    </source>
</evidence>
<evidence type="ECO:0000256" key="2">
    <source>
        <dbReference type="ARBA" id="ARBA00001946"/>
    </source>
</evidence>
<feature type="region of interest" description="Disordered" evidence="7">
    <location>
        <begin position="212"/>
        <end position="235"/>
    </location>
</feature>